<evidence type="ECO:0000313" key="1">
    <source>
        <dbReference type="EnsemblPlants" id="AET4Gv20430500.2"/>
    </source>
</evidence>
<dbReference type="EnsemblPlants" id="AET4Gv20430500.2">
    <property type="protein sequence ID" value="AET4Gv20430500.2"/>
    <property type="gene ID" value="AET4Gv20430500"/>
</dbReference>
<protein>
    <submittedName>
        <fullName evidence="1">Uncharacterized protein</fullName>
    </submittedName>
</protein>
<evidence type="ECO:0000313" key="2">
    <source>
        <dbReference type="Proteomes" id="UP000015105"/>
    </source>
</evidence>
<dbReference type="AlphaFoldDB" id="A0A453I343"/>
<sequence length="99" mass="11601">ADLKLYAGSTFPVLDFNVLNTLLNQWEQHLIAYISCCCTCPCIWCKLRPPLSNIMTTLTYLQTPSKDEVKVRWNRGRTKERESVRFISKESKRPNFQNM</sequence>
<dbReference type="Gramene" id="AET4Gv20430500.2">
    <property type="protein sequence ID" value="AET4Gv20430500.2"/>
    <property type="gene ID" value="AET4Gv20430500"/>
</dbReference>
<keyword evidence="2" id="KW-1185">Reference proteome</keyword>
<proteinExistence type="predicted"/>
<reference evidence="1" key="4">
    <citation type="submission" date="2019-03" db="UniProtKB">
        <authorList>
            <consortium name="EnsemblPlants"/>
        </authorList>
    </citation>
    <scope>IDENTIFICATION</scope>
</reference>
<name>A0A453I343_AEGTS</name>
<reference evidence="2" key="1">
    <citation type="journal article" date="2014" name="Science">
        <title>Ancient hybridizations among the ancestral genomes of bread wheat.</title>
        <authorList>
            <consortium name="International Wheat Genome Sequencing Consortium,"/>
            <person name="Marcussen T."/>
            <person name="Sandve S.R."/>
            <person name="Heier L."/>
            <person name="Spannagl M."/>
            <person name="Pfeifer M."/>
            <person name="Jakobsen K.S."/>
            <person name="Wulff B.B."/>
            <person name="Steuernagel B."/>
            <person name="Mayer K.F."/>
            <person name="Olsen O.A."/>
        </authorList>
    </citation>
    <scope>NUCLEOTIDE SEQUENCE [LARGE SCALE GENOMIC DNA]</scope>
    <source>
        <strain evidence="2">cv. AL8/78</strain>
    </source>
</reference>
<reference evidence="1" key="5">
    <citation type="journal article" date="2021" name="G3 (Bethesda)">
        <title>Aegilops tauschii genome assembly Aet v5.0 features greater sequence contiguity and improved annotation.</title>
        <authorList>
            <person name="Wang L."/>
            <person name="Zhu T."/>
            <person name="Rodriguez J.C."/>
            <person name="Deal K.R."/>
            <person name="Dubcovsky J."/>
            <person name="McGuire P.E."/>
            <person name="Lux T."/>
            <person name="Spannagl M."/>
            <person name="Mayer K.F.X."/>
            <person name="Baldrich P."/>
            <person name="Meyers B.C."/>
            <person name="Huo N."/>
            <person name="Gu Y.Q."/>
            <person name="Zhou H."/>
            <person name="Devos K.M."/>
            <person name="Bennetzen J.L."/>
            <person name="Unver T."/>
            <person name="Budak H."/>
            <person name="Gulick P.J."/>
            <person name="Galiba G."/>
            <person name="Kalapos B."/>
            <person name="Nelson D.R."/>
            <person name="Li P."/>
            <person name="You F.M."/>
            <person name="Luo M.C."/>
            <person name="Dvorak J."/>
        </authorList>
    </citation>
    <scope>NUCLEOTIDE SEQUENCE [LARGE SCALE GENOMIC DNA]</scope>
    <source>
        <strain evidence="1">cv. AL8/78</strain>
    </source>
</reference>
<reference evidence="1" key="3">
    <citation type="journal article" date="2017" name="Nature">
        <title>Genome sequence of the progenitor of the wheat D genome Aegilops tauschii.</title>
        <authorList>
            <person name="Luo M.C."/>
            <person name="Gu Y.Q."/>
            <person name="Puiu D."/>
            <person name="Wang H."/>
            <person name="Twardziok S.O."/>
            <person name="Deal K.R."/>
            <person name="Huo N."/>
            <person name="Zhu T."/>
            <person name="Wang L."/>
            <person name="Wang Y."/>
            <person name="McGuire P.E."/>
            <person name="Liu S."/>
            <person name="Long H."/>
            <person name="Ramasamy R.K."/>
            <person name="Rodriguez J.C."/>
            <person name="Van S.L."/>
            <person name="Yuan L."/>
            <person name="Wang Z."/>
            <person name="Xia Z."/>
            <person name="Xiao L."/>
            <person name="Anderson O.D."/>
            <person name="Ouyang S."/>
            <person name="Liang Y."/>
            <person name="Zimin A.V."/>
            <person name="Pertea G."/>
            <person name="Qi P."/>
            <person name="Bennetzen J.L."/>
            <person name="Dai X."/>
            <person name="Dawson M.W."/>
            <person name="Muller H.G."/>
            <person name="Kugler K."/>
            <person name="Rivarola-Duarte L."/>
            <person name="Spannagl M."/>
            <person name="Mayer K.F.X."/>
            <person name="Lu F.H."/>
            <person name="Bevan M.W."/>
            <person name="Leroy P."/>
            <person name="Li P."/>
            <person name="You F.M."/>
            <person name="Sun Q."/>
            <person name="Liu Z."/>
            <person name="Lyons E."/>
            <person name="Wicker T."/>
            <person name="Salzberg S.L."/>
            <person name="Devos K.M."/>
            <person name="Dvorak J."/>
        </authorList>
    </citation>
    <scope>NUCLEOTIDE SEQUENCE [LARGE SCALE GENOMIC DNA]</scope>
    <source>
        <strain evidence="1">cv. AL8/78</strain>
    </source>
</reference>
<organism evidence="1 2">
    <name type="scientific">Aegilops tauschii subsp. strangulata</name>
    <name type="common">Goatgrass</name>
    <dbReference type="NCBI Taxonomy" id="200361"/>
    <lineage>
        <taxon>Eukaryota</taxon>
        <taxon>Viridiplantae</taxon>
        <taxon>Streptophyta</taxon>
        <taxon>Embryophyta</taxon>
        <taxon>Tracheophyta</taxon>
        <taxon>Spermatophyta</taxon>
        <taxon>Magnoliopsida</taxon>
        <taxon>Liliopsida</taxon>
        <taxon>Poales</taxon>
        <taxon>Poaceae</taxon>
        <taxon>BOP clade</taxon>
        <taxon>Pooideae</taxon>
        <taxon>Triticodae</taxon>
        <taxon>Triticeae</taxon>
        <taxon>Triticinae</taxon>
        <taxon>Aegilops</taxon>
    </lineage>
</organism>
<reference evidence="2" key="2">
    <citation type="journal article" date="2017" name="Nat. Plants">
        <title>The Aegilops tauschii genome reveals multiple impacts of transposons.</title>
        <authorList>
            <person name="Zhao G."/>
            <person name="Zou C."/>
            <person name="Li K."/>
            <person name="Wang K."/>
            <person name="Li T."/>
            <person name="Gao L."/>
            <person name="Zhang X."/>
            <person name="Wang H."/>
            <person name="Yang Z."/>
            <person name="Liu X."/>
            <person name="Jiang W."/>
            <person name="Mao L."/>
            <person name="Kong X."/>
            <person name="Jiao Y."/>
            <person name="Jia J."/>
        </authorList>
    </citation>
    <scope>NUCLEOTIDE SEQUENCE [LARGE SCALE GENOMIC DNA]</scope>
    <source>
        <strain evidence="2">cv. AL8/78</strain>
    </source>
</reference>
<dbReference type="Proteomes" id="UP000015105">
    <property type="component" value="Chromosome 4D"/>
</dbReference>
<accession>A0A453I343</accession>